<feature type="region of interest" description="Disordered" evidence="2">
    <location>
        <begin position="394"/>
        <end position="417"/>
    </location>
</feature>
<evidence type="ECO:0000256" key="1">
    <source>
        <dbReference type="SAM" id="Coils"/>
    </source>
</evidence>
<dbReference type="EMBL" id="CAJJDO010000076">
    <property type="protein sequence ID" value="CAD8181580.1"/>
    <property type="molecule type" value="Genomic_DNA"/>
</dbReference>
<name>A0A8S1VW56_9CILI</name>
<feature type="coiled-coil region" evidence="1">
    <location>
        <begin position="229"/>
        <end position="294"/>
    </location>
</feature>
<protein>
    <recommendedName>
        <fullName evidence="5">GRIP domain-containing protein</fullName>
    </recommendedName>
</protein>
<gene>
    <name evidence="3" type="ORF">PPENT_87.1.T0760214</name>
</gene>
<reference evidence="3" key="1">
    <citation type="submission" date="2021-01" db="EMBL/GenBank/DDBJ databases">
        <authorList>
            <consortium name="Genoscope - CEA"/>
            <person name="William W."/>
        </authorList>
    </citation>
    <scope>NUCLEOTIDE SEQUENCE</scope>
</reference>
<keyword evidence="1" id="KW-0175">Coiled coil</keyword>
<feature type="region of interest" description="Disordered" evidence="2">
    <location>
        <begin position="1"/>
        <end position="26"/>
    </location>
</feature>
<feature type="coiled-coil region" evidence="1">
    <location>
        <begin position="1064"/>
        <end position="1604"/>
    </location>
</feature>
<comment type="caution">
    <text evidence="3">The sequence shown here is derived from an EMBL/GenBank/DDBJ whole genome shotgun (WGS) entry which is preliminary data.</text>
</comment>
<feature type="coiled-coil region" evidence="1">
    <location>
        <begin position="1876"/>
        <end position="1931"/>
    </location>
</feature>
<evidence type="ECO:0008006" key="5">
    <source>
        <dbReference type="Google" id="ProtNLM"/>
    </source>
</evidence>
<evidence type="ECO:0000256" key="2">
    <source>
        <dbReference type="SAM" id="MobiDB-lite"/>
    </source>
</evidence>
<feature type="compositionally biased region" description="Basic and acidic residues" evidence="2">
    <location>
        <begin position="400"/>
        <end position="417"/>
    </location>
</feature>
<evidence type="ECO:0000313" key="3">
    <source>
        <dbReference type="EMBL" id="CAD8181580.1"/>
    </source>
</evidence>
<feature type="compositionally biased region" description="Polar residues" evidence="2">
    <location>
        <begin position="1"/>
        <end position="25"/>
    </location>
</feature>
<dbReference type="OrthoDB" id="309936at2759"/>
<evidence type="ECO:0000313" key="4">
    <source>
        <dbReference type="Proteomes" id="UP000689195"/>
    </source>
</evidence>
<proteinExistence type="predicted"/>
<feature type="coiled-coil region" evidence="1">
    <location>
        <begin position="750"/>
        <end position="988"/>
    </location>
</feature>
<organism evidence="3 4">
    <name type="scientific">Paramecium pentaurelia</name>
    <dbReference type="NCBI Taxonomy" id="43138"/>
    <lineage>
        <taxon>Eukaryota</taxon>
        <taxon>Sar</taxon>
        <taxon>Alveolata</taxon>
        <taxon>Ciliophora</taxon>
        <taxon>Intramacronucleata</taxon>
        <taxon>Oligohymenophorea</taxon>
        <taxon>Peniculida</taxon>
        <taxon>Parameciidae</taxon>
        <taxon>Paramecium</taxon>
    </lineage>
</organism>
<sequence length="2015" mass="237951">MQKQSRQNTQTAFYSPQPGISSPQPLRQIISPGIYGPRNSQNFLIDSYTTKHQDQDSDRLLGSSLRFNMLKDSHQQIEKEISVLKTNLLQSRMSGDNFQFSTQPLDKLLKKTRNTEQIMADDLLTEILQELSIISINAKKLINQRSSQKLQMQVLKDIREIIMGWNNMHNIINQICQAAQISIHQLYNTNINQLLKKDELNKLYSLVEKHQNQYPQSFEQLYQIIASSLQNREQDHNKLIEINTQLRQQEIQNKDLNIKNKNLFAVITKLEAKVNKLQNKKQQLEYSNKQYSNQLQNSQRPQDIYSDNDKFKQKNPMVESQSSLDSKINQNKLIEIQMNQFQELMVEKDNEIMNLKQQIEEYDEILQNHQKKVKQLDNENKLLKLQFSKAVENQKQLQKQKTEVNSEYKNYKDDSSQKLKSLSQEIVDLKQKQNIHSSRDYTSEVEQLNQQISRLKSEKEDKDRENGQNQLKLQEIKQKYNDLKQSYQELNDQYQREQLMNKQIVQSLQTQKEDIENRNSEQQILFQLDLASQQEQETQQQLIKQLENDLQQVQIAYKQQEVKLLNYEDEINNLKMQIKRLEQEHTEQLHILDNTIQSKDQIIQQYESNSRILNDTPEQLRSKSVEQTTIQGHLKSQIDSLNKSLSNFEQQIKDLTKVNNEYQDQIASKDKMLKNKNQEIIQLQQQVKDLQGLNQKIQVQERAIHHHEKQISTLNQTIQKLQESLNFKDQIILGKQHEIEMLQNQKKDHIQQQKQQSQLFEQQNQKLKLEIQELQNKLKKQEEQIILKQKDDIAINEQQGIYQNQIQQLELQKTKLIQDFEDEKKQYIDKILKITQELEETEKMQILLNQKQIQLENAQIKINDVESELSSVQDLIQQLESRILDMQREIQIERSNFLKENQLKIEELNSQHQENEELININQDLTQKNIQLLDQIEKLQQNQNDTQSKINQEIEILKKTENHNKEIIKKQEIQIQELNSQIQQFIQSQDIANIEKTKLSQLLNEQLNSITDLNKQLAITNIKNDQQLEETKAQFSSELVIRETELIKNVIQQSSETQKLLTQIGNLIEQSEKFKSTIDDLELKLEDSQQKYQNLCEQQKVQDNQSQQLLQKQIENLHQQIQNSEFKLSNLQNEFNEKSLDLQTQLLHNQIQEQDINNYQVQIDNLNKLIINLENQNNELKQQIKSLDYRVQNDQQQILNLEQQINEQVQNKQIQESQINEIQQLLSQEQERCSKLRDELLEKSNQYDQQVNEIKSIKNDNNHLKDVKLELEKNLEAKEIIITNNTDIINDLDLTIKKKNLELSEKENKLLQQTKDLDKINNKIQQLQQQNAILDNQIHEKTQNIQQIQQELNALQHSNHEQEQNNKKLQLQINQDAQNYSQLNQKHHELQERINMLNNEISELKKNNKELVENQVQITNKNEADQAQNKLIASLQEQINHLEQKIQQLESDLKVKEDQISHSIQESQAQEQKLLQQNNQLTQNHDELMALQKTDYDKIKEQNNQLLLQTNSQQLEIQQLKQELQQEIDSKSQLNNQKIELDNKLVSLNEKLTQKEQQNQQLDIQLKDSEAQLLKEQKRLNIQIENLNSQISALRKQVDQLKEVLIQKDIDIAGYSKRENEAMKLFAYKDGEILTLQNEIEALKDQENSMQSKKDNEGIKHLSSKDTEIQGFKNELETIRNQNHIRENEILKQNEEITQQKSEIIQLKNEIENKQIQINKLQADLNQTQLILNEIKTLFNQDNILDYLRQFKSQHEKQCERKFIYYQCLQSLMDEYLRNQQAVFYAQNYLKLSQQEQNSLLAYQKDIQLMKAKLPIKTALSNIKEVKNEDLSFSSNEHQLEINENDISGFIGDIDISAIVNNDKTKKENSTSNKQQLSHTEEVNILKSKLEAANEENVKIIAKFQTLLERIAAKEEQMLQLNNLARDYKHKMMAMQKTSVDPQAVHAKAHLRDCLKKFLTACGPKNLNYDLAEAILNTLFQFLEFSEKEKEEILDELAIKPADKKKGIVQILFKK</sequence>
<feature type="coiled-coil region" evidence="1">
    <location>
        <begin position="638"/>
        <end position="724"/>
    </location>
</feature>
<dbReference type="Proteomes" id="UP000689195">
    <property type="component" value="Unassembled WGS sequence"/>
</dbReference>
<keyword evidence="4" id="KW-1185">Reference proteome</keyword>
<feature type="coiled-coil region" evidence="1">
    <location>
        <begin position="1633"/>
        <end position="1738"/>
    </location>
</feature>
<accession>A0A8S1VW56</accession>